<dbReference type="CDD" id="cd12954">
    <property type="entry name" value="MMP_TTHA0227_like_1"/>
    <property type="match status" value="1"/>
</dbReference>
<dbReference type="Proteomes" id="UP000003111">
    <property type="component" value="Unassembled WGS sequence"/>
</dbReference>
<dbReference type="HOGENOM" id="CLU_118049_0_0_11"/>
<dbReference type="InterPro" id="IPR010428">
    <property type="entry name" value="Zincin_1"/>
</dbReference>
<dbReference type="AlphaFoldDB" id="E2SDU2"/>
<organism evidence="1 2">
    <name type="scientific">Aeromicrobium marinum DSM 15272</name>
    <dbReference type="NCBI Taxonomy" id="585531"/>
    <lineage>
        <taxon>Bacteria</taxon>
        <taxon>Bacillati</taxon>
        <taxon>Actinomycetota</taxon>
        <taxon>Actinomycetes</taxon>
        <taxon>Propionibacteriales</taxon>
        <taxon>Nocardioidaceae</taxon>
        <taxon>Aeromicrobium</taxon>
    </lineage>
</organism>
<reference evidence="1" key="1">
    <citation type="submission" date="2010-08" db="EMBL/GenBank/DDBJ databases">
        <authorList>
            <person name="Muzny D."/>
            <person name="Qin X."/>
            <person name="Buhay C."/>
            <person name="Dugan-Rocha S."/>
            <person name="Ding Y."/>
            <person name="Chen G."/>
            <person name="Hawes A."/>
            <person name="Holder M."/>
            <person name="Jhangiani S."/>
            <person name="Johnson A."/>
            <person name="Khan Z."/>
            <person name="Li Z."/>
            <person name="Liu W."/>
            <person name="Liu X."/>
            <person name="Perez L."/>
            <person name="Shen H."/>
            <person name="Wang Q."/>
            <person name="Watt J."/>
            <person name="Xi L."/>
            <person name="Xin Y."/>
            <person name="Zhou J."/>
            <person name="Deng J."/>
            <person name="Jiang H."/>
            <person name="Liu Y."/>
            <person name="Qu J."/>
            <person name="Song X.-Z."/>
            <person name="Zhang L."/>
            <person name="Villasana D."/>
            <person name="Johnson A."/>
            <person name="Liu J."/>
            <person name="Liyanage D."/>
            <person name="Lorensuhewa L."/>
            <person name="Robinson T."/>
            <person name="Song A."/>
            <person name="Song B.-B."/>
            <person name="Dinh H."/>
            <person name="Thornton R."/>
            <person name="Coyle M."/>
            <person name="Francisco L."/>
            <person name="Jackson L."/>
            <person name="Javaid M."/>
            <person name="Korchina V."/>
            <person name="Kovar C."/>
            <person name="Mata R."/>
            <person name="Mathew T."/>
            <person name="Ngo R."/>
            <person name="Nguyen L."/>
            <person name="Nguyen N."/>
            <person name="Okwuonu G."/>
            <person name="Ongeri F."/>
            <person name="Pham C."/>
            <person name="Simmons D."/>
            <person name="Wilczek-Boney K."/>
            <person name="Hale W."/>
            <person name="Jakkamsetti A."/>
            <person name="Pham P."/>
            <person name="Ruth R."/>
            <person name="San Lucas F."/>
            <person name="Warren J."/>
            <person name="Zhang J."/>
            <person name="Zhao Z."/>
            <person name="Zhou C."/>
            <person name="Zhu D."/>
            <person name="Lee S."/>
            <person name="Bess C."/>
            <person name="Blankenburg K."/>
            <person name="Forbes L."/>
            <person name="Fu Q."/>
            <person name="Gubbala S."/>
            <person name="Hirani K."/>
            <person name="Jayaseelan J.C."/>
            <person name="Lara F."/>
            <person name="Munidasa M."/>
            <person name="Palculict T."/>
            <person name="Patil S."/>
            <person name="Pu L.-L."/>
            <person name="Saada N."/>
            <person name="Tang L."/>
            <person name="Weissenberger G."/>
            <person name="Zhu Y."/>
            <person name="Hemphill L."/>
            <person name="Shang Y."/>
            <person name="Youmans B."/>
            <person name="Ayvaz T."/>
            <person name="Ross M."/>
            <person name="Santibanez J."/>
            <person name="Aqrawi P."/>
            <person name="Gross S."/>
            <person name="Joshi V."/>
            <person name="Fowler G."/>
            <person name="Nazareth L."/>
            <person name="Reid J."/>
            <person name="Worley K."/>
            <person name="Petrosino J."/>
            <person name="Highlander S."/>
            <person name="Gibbs R."/>
        </authorList>
    </citation>
    <scope>NUCLEOTIDE SEQUENCE [LARGE SCALE GENOMIC DNA]</scope>
    <source>
        <strain evidence="1">DSM 15272</strain>
    </source>
</reference>
<comment type="caution">
    <text evidence="1">The sequence shown here is derived from an EMBL/GenBank/DDBJ whole genome shotgun (WGS) entry which is preliminary data.</text>
</comment>
<dbReference type="EMBL" id="ACLF03000006">
    <property type="protein sequence ID" value="EFQ82669.1"/>
    <property type="molecule type" value="Genomic_DNA"/>
</dbReference>
<sequence>MALPGPLSPDSVPAHHSPREAFDTLVASVLHALEPHFAVERDDVDIVVEEAPLLPQEWDERVPTSVVAHHHDPTRLVLYRLPMAQVAITHDDLADLVWRTVLDGLAEIWHVPPESLDPRG</sequence>
<dbReference type="eggNOG" id="COG3824">
    <property type="taxonomic scope" value="Bacteria"/>
</dbReference>
<dbReference type="Gene3D" id="3.30.2010.20">
    <property type="match status" value="1"/>
</dbReference>
<accession>E2SDU2</accession>
<dbReference type="SUPFAM" id="SSF55486">
    <property type="entry name" value="Metalloproteases ('zincins'), catalytic domain"/>
    <property type="match status" value="1"/>
</dbReference>
<protein>
    <recommendedName>
        <fullName evidence="3">Peptidase</fullName>
    </recommendedName>
</protein>
<evidence type="ECO:0000313" key="2">
    <source>
        <dbReference type="Proteomes" id="UP000003111"/>
    </source>
</evidence>
<dbReference type="STRING" id="585531.HMPREF0063_11878"/>
<gene>
    <name evidence="1" type="ORF">HMPREF0063_11878</name>
</gene>
<dbReference type="InterPro" id="IPR038555">
    <property type="entry name" value="Zincin_1_sf"/>
</dbReference>
<proteinExistence type="predicted"/>
<evidence type="ECO:0008006" key="3">
    <source>
        <dbReference type="Google" id="ProtNLM"/>
    </source>
</evidence>
<evidence type="ECO:0000313" key="1">
    <source>
        <dbReference type="EMBL" id="EFQ82669.1"/>
    </source>
</evidence>
<name>E2SDU2_9ACTN</name>
<dbReference type="Pfam" id="PF06262">
    <property type="entry name" value="Zincin_1"/>
    <property type="match status" value="1"/>
</dbReference>
<keyword evidence="2" id="KW-1185">Reference proteome</keyword>